<protein>
    <recommendedName>
        <fullName evidence="2">Acyltransferase 3 domain-containing protein</fullName>
    </recommendedName>
</protein>
<feature type="transmembrane region" description="Helical" evidence="1">
    <location>
        <begin position="232"/>
        <end position="252"/>
    </location>
</feature>
<dbReference type="GO" id="GO:0000271">
    <property type="term" value="P:polysaccharide biosynthetic process"/>
    <property type="evidence" value="ECO:0007669"/>
    <property type="project" value="TreeGrafter"/>
</dbReference>
<evidence type="ECO:0000256" key="1">
    <source>
        <dbReference type="SAM" id="Phobius"/>
    </source>
</evidence>
<evidence type="ECO:0000259" key="2">
    <source>
        <dbReference type="Pfam" id="PF01757"/>
    </source>
</evidence>
<feature type="transmembrane region" description="Helical" evidence="1">
    <location>
        <begin position="295"/>
        <end position="313"/>
    </location>
</feature>
<gene>
    <name evidence="3" type="ORF">LCR_07945</name>
</gene>
<dbReference type="InterPro" id="IPR002656">
    <property type="entry name" value="Acyl_transf_3_dom"/>
</dbReference>
<feature type="transmembrane region" description="Helical" evidence="1">
    <location>
        <begin position="78"/>
        <end position="96"/>
    </location>
</feature>
<keyword evidence="1" id="KW-0472">Membrane</keyword>
<accession>A0A175VNR5</accession>
<keyword evidence="1" id="KW-1133">Transmembrane helix</keyword>
<dbReference type="AlphaFoldDB" id="A0A175VNR5"/>
<dbReference type="OrthoDB" id="9767863at2"/>
<proteinExistence type="predicted"/>
<feature type="transmembrane region" description="Helical" evidence="1">
    <location>
        <begin position="208"/>
        <end position="226"/>
    </location>
</feature>
<dbReference type="GO" id="GO:0016747">
    <property type="term" value="F:acyltransferase activity, transferring groups other than amino-acyl groups"/>
    <property type="evidence" value="ECO:0007669"/>
    <property type="project" value="InterPro"/>
</dbReference>
<dbReference type="InterPro" id="IPR050879">
    <property type="entry name" value="Acyltransferase_3"/>
</dbReference>
<feature type="transmembrane region" description="Helical" evidence="1">
    <location>
        <begin position="7"/>
        <end position="24"/>
    </location>
</feature>
<keyword evidence="1" id="KW-0812">Transmembrane</keyword>
<evidence type="ECO:0000313" key="4">
    <source>
        <dbReference type="Proteomes" id="UP000078435"/>
    </source>
</evidence>
<name>A0A175VNR5_AEREN</name>
<organism evidence="3 4">
    <name type="scientific">Aeromonas enteropelogenes</name>
    <name type="common">Aeromonas trota</name>
    <dbReference type="NCBI Taxonomy" id="29489"/>
    <lineage>
        <taxon>Bacteria</taxon>
        <taxon>Pseudomonadati</taxon>
        <taxon>Pseudomonadota</taxon>
        <taxon>Gammaproteobacteria</taxon>
        <taxon>Aeromonadales</taxon>
        <taxon>Aeromonadaceae</taxon>
        <taxon>Aeromonas</taxon>
    </lineage>
</organism>
<dbReference type="Pfam" id="PF01757">
    <property type="entry name" value="Acyl_transf_3"/>
    <property type="match status" value="1"/>
</dbReference>
<feature type="transmembrane region" description="Helical" evidence="1">
    <location>
        <begin position="131"/>
        <end position="148"/>
    </location>
</feature>
<dbReference type="PANTHER" id="PTHR23028:SF53">
    <property type="entry name" value="ACYL_TRANSF_3 DOMAIN-CONTAINING PROTEIN"/>
    <property type="match status" value="1"/>
</dbReference>
<reference evidence="3 4" key="1">
    <citation type="submission" date="2016-02" db="EMBL/GenBank/DDBJ databases">
        <title>Draft genome sequence of Aeromonas trota strain 1999lcr isolated from cerebrospinal fluid (CSF).</title>
        <authorList>
            <person name="Dallagassa C.B."/>
            <person name="Prediger K.C."/>
            <person name="Weiss V.A."/>
            <person name="Assis F.E."/>
            <person name="Baura V."/>
            <person name="Cruz L.M."/>
            <person name="Souza E.M."/>
            <person name="Pedrosa F.O."/>
            <person name="Fadel-Picheth C.M."/>
        </authorList>
    </citation>
    <scope>NUCLEOTIDE SEQUENCE [LARGE SCALE GENOMIC DNA]</scope>
    <source>
        <strain evidence="3 4">1999lcr</strain>
    </source>
</reference>
<comment type="caution">
    <text evidence="3">The sequence shown here is derived from an EMBL/GenBank/DDBJ whole genome shotgun (WGS) entry which is preliminary data.</text>
</comment>
<dbReference type="GO" id="GO:0016020">
    <property type="term" value="C:membrane"/>
    <property type="evidence" value="ECO:0007669"/>
    <property type="project" value="TreeGrafter"/>
</dbReference>
<feature type="transmembrane region" description="Helical" evidence="1">
    <location>
        <begin position="36"/>
        <end position="57"/>
    </location>
</feature>
<dbReference type="Proteomes" id="UP000078435">
    <property type="component" value="Unassembled WGS sequence"/>
</dbReference>
<feature type="transmembrane region" description="Helical" evidence="1">
    <location>
        <begin position="153"/>
        <end position="173"/>
    </location>
</feature>
<evidence type="ECO:0000313" key="3">
    <source>
        <dbReference type="EMBL" id="KXU81622.1"/>
    </source>
</evidence>
<dbReference type="RefSeq" id="WP_061475554.1">
    <property type="nucleotide sequence ID" value="NZ_JMGO02000002.1"/>
</dbReference>
<dbReference type="PANTHER" id="PTHR23028">
    <property type="entry name" value="ACETYLTRANSFERASE"/>
    <property type="match status" value="1"/>
</dbReference>
<dbReference type="EMBL" id="JMGO02000002">
    <property type="protein sequence ID" value="KXU81622.1"/>
    <property type="molecule type" value="Genomic_DNA"/>
</dbReference>
<sequence length="328" mass="38077">MLSSIHALRGIASIMVFFAHYRTIDGLSSPLNDFFSMGAYGVDIFFVISGFVVCLMLDKLKTLYHPVKKFKLRFILSRFIRVILPLWIAILLQYIVVGNYSGTSNLINSIFLIPSENYYYNNLIVYYLEPQWSLVFELIFYIILTLFISSRTFLYSAIALFIICFPAFVGFNSYISNPIMLEFIFGMISYQVYLNRKLSESYFEIKKLSLSIIVFLVFGFLLKNQAGEINSILRVLTVGVSCFFIITICSKNKSLNYKLAKNRALIFMGDISYSLYLTHMVGFRIFTNYFDTNDLLILFCLMLFITVAFYIFVDKPCHIFAKMILKYD</sequence>
<feature type="domain" description="Acyltransferase 3" evidence="2">
    <location>
        <begin position="4"/>
        <end position="309"/>
    </location>
</feature>
<feature type="transmembrane region" description="Helical" evidence="1">
    <location>
        <begin position="264"/>
        <end position="283"/>
    </location>
</feature>
<feature type="transmembrane region" description="Helical" evidence="1">
    <location>
        <begin position="179"/>
        <end position="196"/>
    </location>
</feature>